<protein>
    <recommendedName>
        <fullName evidence="8">Major facilitator superfamily (MFS) profile domain-containing protein</fullName>
    </recommendedName>
</protein>
<dbReference type="Gene3D" id="1.20.1250.20">
    <property type="entry name" value="MFS general substrate transporter like domains"/>
    <property type="match status" value="1"/>
</dbReference>
<feature type="transmembrane region" description="Helical" evidence="7">
    <location>
        <begin position="69"/>
        <end position="88"/>
    </location>
</feature>
<dbReference type="PANTHER" id="PTHR23502:SF51">
    <property type="entry name" value="QUINIDINE RESISTANCE PROTEIN 1-RELATED"/>
    <property type="match status" value="1"/>
</dbReference>
<dbReference type="PANTHER" id="PTHR23502">
    <property type="entry name" value="MAJOR FACILITATOR SUPERFAMILY"/>
    <property type="match status" value="1"/>
</dbReference>
<dbReference type="InterPro" id="IPR020846">
    <property type="entry name" value="MFS_dom"/>
</dbReference>
<organism evidence="9 10">
    <name type="scientific">Scleroderma citrinum Foug A</name>
    <dbReference type="NCBI Taxonomy" id="1036808"/>
    <lineage>
        <taxon>Eukaryota</taxon>
        <taxon>Fungi</taxon>
        <taxon>Dikarya</taxon>
        <taxon>Basidiomycota</taxon>
        <taxon>Agaricomycotina</taxon>
        <taxon>Agaricomycetes</taxon>
        <taxon>Agaricomycetidae</taxon>
        <taxon>Boletales</taxon>
        <taxon>Sclerodermatineae</taxon>
        <taxon>Sclerodermataceae</taxon>
        <taxon>Scleroderma</taxon>
    </lineage>
</organism>
<dbReference type="EMBL" id="KN822096">
    <property type="protein sequence ID" value="KIM57768.1"/>
    <property type="molecule type" value="Genomic_DNA"/>
</dbReference>
<gene>
    <name evidence="9" type="ORF">SCLCIDRAFT_1120290</name>
</gene>
<feature type="transmembrane region" description="Helical" evidence="7">
    <location>
        <begin position="396"/>
        <end position="421"/>
    </location>
</feature>
<proteinExistence type="predicted"/>
<dbReference type="InterPro" id="IPR036259">
    <property type="entry name" value="MFS_trans_sf"/>
</dbReference>
<dbReference type="GO" id="GO:0005886">
    <property type="term" value="C:plasma membrane"/>
    <property type="evidence" value="ECO:0007669"/>
    <property type="project" value="TreeGrafter"/>
</dbReference>
<keyword evidence="3 7" id="KW-0812">Transmembrane</keyword>
<dbReference type="GO" id="GO:0015137">
    <property type="term" value="F:citrate transmembrane transporter activity"/>
    <property type="evidence" value="ECO:0007669"/>
    <property type="project" value="UniProtKB-ARBA"/>
</dbReference>
<keyword evidence="2" id="KW-0813">Transport</keyword>
<dbReference type="Pfam" id="PF07690">
    <property type="entry name" value="MFS_1"/>
    <property type="match status" value="1"/>
</dbReference>
<dbReference type="OrthoDB" id="440553at2759"/>
<dbReference type="Proteomes" id="UP000053989">
    <property type="component" value="Unassembled WGS sequence"/>
</dbReference>
<dbReference type="FunFam" id="1.20.1250.20:FF:000172">
    <property type="entry name" value="MFS multidrug resistance transporter"/>
    <property type="match status" value="1"/>
</dbReference>
<dbReference type="GO" id="GO:0140115">
    <property type="term" value="P:export across plasma membrane"/>
    <property type="evidence" value="ECO:0007669"/>
    <property type="project" value="UniProtKB-ARBA"/>
</dbReference>
<reference evidence="9 10" key="1">
    <citation type="submission" date="2014-04" db="EMBL/GenBank/DDBJ databases">
        <authorList>
            <consortium name="DOE Joint Genome Institute"/>
            <person name="Kuo A."/>
            <person name="Kohler A."/>
            <person name="Nagy L.G."/>
            <person name="Floudas D."/>
            <person name="Copeland A."/>
            <person name="Barry K.W."/>
            <person name="Cichocki N."/>
            <person name="Veneault-Fourrey C."/>
            <person name="LaButti K."/>
            <person name="Lindquist E.A."/>
            <person name="Lipzen A."/>
            <person name="Lundell T."/>
            <person name="Morin E."/>
            <person name="Murat C."/>
            <person name="Sun H."/>
            <person name="Tunlid A."/>
            <person name="Henrissat B."/>
            <person name="Grigoriev I.V."/>
            <person name="Hibbett D.S."/>
            <person name="Martin F."/>
            <person name="Nordberg H.P."/>
            <person name="Cantor M.N."/>
            <person name="Hua S.X."/>
        </authorList>
    </citation>
    <scope>NUCLEOTIDE SEQUENCE [LARGE SCALE GENOMIC DNA]</scope>
    <source>
        <strain evidence="9 10">Foug A</strain>
    </source>
</reference>
<keyword evidence="4 7" id="KW-1133">Transmembrane helix</keyword>
<evidence type="ECO:0000313" key="10">
    <source>
        <dbReference type="Proteomes" id="UP000053989"/>
    </source>
</evidence>
<evidence type="ECO:0000259" key="8">
    <source>
        <dbReference type="PROSITE" id="PS50850"/>
    </source>
</evidence>
<reference evidence="10" key="2">
    <citation type="submission" date="2015-01" db="EMBL/GenBank/DDBJ databases">
        <title>Evolutionary Origins and Diversification of the Mycorrhizal Mutualists.</title>
        <authorList>
            <consortium name="DOE Joint Genome Institute"/>
            <consortium name="Mycorrhizal Genomics Consortium"/>
            <person name="Kohler A."/>
            <person name="Kuo A."/>
            <person name="Nagy L.G."/>
            <person name="Floudas D."/>
            <person name="Copeland A."/>
            <person name="Barry K.W."/>
            <person name="Cichocki N."/>
            <person name="Veneault-Fourrey C."/>
            <person name="LaButti K."/>
            <person name="Lindquist E.A."/>
            <person name="Lipzen A."/>
            <person name="Lundell T."/>
            <person name="Morin E."/>
            <person name="Murat C."/>
            <person name="Riley R."/>
            <person name="Ohm R."/>
            <person name="Sun H."/>
            <person name="Tunlid A."/>
            <person name="Henrissat B."/>
            <person name="Grigoriev I.V."/>
            <person name="Hibbett D.S."/>
            <person name="Martin F."/>
        </authorList>
    </citation>
    <scope>NUCLEOTIDE SEQUENCE [LARGE SCALE GENOMIC DNA]</scope>
    <source>
        <strain evidence="10">Foug A</strain>
    </source>
</reference>
<feature type="transmembrane region" description="Helical" evidence="7">
    <location>
        <begin position="457"/>
        <end position="480"/>
    </location>
</feature>
<feature type="domain" description="Major facilitator superfamily (MFS) profile" evidence="8">
    <location>
        <begin position="34"/>
        <end position="483"/>
    </location>
</feature>
<comment type="subcellular location">
    <subcellularLocation>
        <location evidence="1">Membrane</location>
        <topology evidence="1">Multi-pass membrane protein</topology>
    </subcellularLocation>
</comment>
<evidence type="ECO:0000256" key="1">
    <source>
        <dbReference type="ARBA" id="ARBA00004141"/>
    </source>
</evidence>
<sequence length="495" mass="54555">MNHPYGTPTSPMDKHDSSPDCQYTIYTSREKWCIVSMVSFAAFCSTFIANSYFPVVPILASDFHKSIELINLTITVYMVFQAIFLLFWGTLSDHIGRRPIYLACLLVVCLVSIGLALVPTSKYWLLLLLRCLQATGSASAIALGAGVARDVATRAERGSFIGLFSVGLLFGPAVGPIFGGVLTQVFGWRSIFWVIFLASALCFVFLLMFLPETLRTLVGNGSILPPKIYRPLIPLIGRGRQGIVSVRAPRQPLKNPFGIFTHSDVLILLLLSATLYAMFYPFVTTLSTLFQLAYPYLNEADIGLCYLAPSSAAIIGGYVHGKTLDRSYRLLKEKWIHEREALTGMLVRLEDITSDENFPIEIVRMKTIPIQLLVCVACCVGYGWCLQYKVNLAVPLVLQFIFGFAAIAVLNTINTLLVDLLPAQASSVIACNYLMRYSVGAASISVIDLMIRALGTGWTYTILGAVGLSVGPMICLLMWLGPRSRAKRFAHKVQE</sequence>
<keyword evidence="5 7" id="KW-0472">Membrane</keyword>
<evidence type="ECO:0000256" key="6">
    <source>
        <dbReference type="ARBA" id="ARBA00023180"/>
    </source>
</evidence>
<evidence type="ECO:0000256" key="7">
    <source>
        <dbReference type="SAM" id="Phobius"/>
    </source>
</evidence>
<evidence type="ECO:0000256" key="3">
    <source>
        <dbReference type="ARBA" id="ARBA00022692"/>
    </source>
</evidence>
<dbReference type="HOGENOM" id="CLU_008455_8_4_1"/>
<feature type="transmembrane region" description="Helical" evidence="7">
    <location>
        <begin position="100"/>
        <end position="118"/>
    </location>
</feature>
<dbReference type="AlphaFoldDB" id="A0A0C2Z700"/>
<feature type="transmembrane region" description="Helical" evidence="7">
    <location>
        <begin position="124"/>
        <end position="148"/>
    </location>
</feature>
<feature type="transmembrane region" description="Helical" evidence="7">
    <location>
        <begin position="257"/>
        <end position="280"/>
    </location>
</feature>
<feature type="transmembrane region" description="Helical" evidence="7">
    <location>
        <begin position="32"/>
        <end position="49"/>
    </location>
</feature>
<dbReference type="STRING" id="1036808.A0A0C2Z700"/>
<name>A0A0C2Z700_9AGAM</name>
<feature type="transmembrane region" description="Helical" evidence="7">
    <location>
        <begin position="433"/>
        <end position="451"/>
    </location>
</feature>
<dbReference type="InParanoid" id="A0A0C2Z700"/>
<dbReference type="SUPFAM" id="SSF103473">
    <property type="entry name" value="MFS general substrate transporter"/>
    <property type="match status" value="1"/>
</dbReference>
<dbReference type="FunFam" id="1.20.1720.10:FF:000009">
    <property type="entry name" value="MFS multidrug transporter"/>
    <property type="match status" value="1"/>
</dbReference>
<keyword evidence="10" id="KW-1185">Reference proteome</keyword>
<evidence type="ECO:0000256" key="2">
    <source>
        <dbReference type="ARBA" id="ARBA00022448"/>
    </source>
</evidence>
<feature type="transmembrane region" description="Helical" evidence="7">
    <location>
        <begin position="191"/>
        <end position="210"/>
    </location>
</feature>
<accession>A0A0C2Z700</accession>
<dbReference type="InterPro" id="IPR011701">
    <property type="entry name" value="MFS"/>
</dbReference>
<feature type="transmembrane region" description="Helical" evidence="7">
    <location>
        <begin position="370"/>
        <end position="390"/>
    </location>
</feature>
<evidence type="ECO:0000313" key="9">
    <source>
        <dbReference type="EMBL" id="KIM57768.1"/>
    </source>
</evidence>
<evidence type="ECO:0000256" key="5">
    <source>
        <dbReference type="ARBA" id="ARBA00023136"/>
    </source>
</evidence>
<dbReference type="PROSITE" id="PS50850">
    <property type="entry name" value="MFS"/>
    <property type="match status" value="1"/>
</dbReference>
<feature type="transmembrane region" description="Helical" evidence="7">
    <location>
        <begin position="300"/>
        <end position="319"/>
    </location>
</feature>
<keyword evidence="6" id="KW-0325">Glycoprotein</keyword>
<feature type="transmembrane region" description="Helical" evidence="7">
    <location>
        <begin position="160"/>
        <end position="179"/>
    </location>
</feature>
<evidence type="ECO:0000256" key="4">
    <source>
        <dbReference type="ARBA" id="ARBA00022989"/>
    </source>
</evidence>